<name>A0A2A4AYC2_9SPHN</name>
<feature type="signal peptide" evidence="1">
    <location>
        <begin position="1"/>
        <end position="17"/>
    </location>
</feature>
<dbReference type="EMBL" id="NWMW01000002">
    <property type="protein sequence ID" value="PCD01923.1"/>
    <property type="molecule type" value="Genomic_DNA"/>
</dbReference>
<feature type="chain" id="PRO_5013217856" evidence="1">
    <location>
        <begin position="18"/>
        <end position="198"/>
    </location>
</feature>
<dbReference type="InterPro" id="IPR027056">
    <property type="entry name" value="Gluconate_2DH_su3"/>
</dbReference>
<sequence>MGAAALLAMVVGVPAGAAIWAKVEDDDAPTDRQRAMMREVAQIVIPKTGTLGAGEVGAGDFVILALAHGLDGTRDPGAAAAIPAGMTVPRRPDGSLRHLDWLEAELDRRAKGNWAGKDGAAKTAAVAALDAEAYGGDGRAPHPWKAIKGLILTGYYTSEVGGSQELRYEPVPGRFDPALPMSPGTRAISNDWTAVDFG</sequence>
<dbReference type="Proteomes" id="UP000218366">
    <property type="component" value="Unassembled WGS sequence"/>
</dbReference>
<dbReference type="OrthoDB" id="6385145at2"/>
<reference evidence="2 3" key="1">
    <citation type="submission" date="2017-09" db="EMBL/GenBank/DDBJ databases">
        <title>Sphingomonas spermidinifaciens 9NM-10, whole genome shotgun sequence.</title>
        <authorList>
            <person name="Feng G."/>
            <person name="Zhu H."/>
        </authorList>
    </citation>
    <scope>NUCLEOTIDE SEQUENCE [LARGE SCALE GENOMIC DNA]</scope>
    <source>
        <strain evidence="2 3">9NM-10</strain>
    </source>
</reference>
<dbReference type="Pfam" id="PF13618">
    <property type="entry name" value="Gluconate_2-dh3"/>
    <property type="match status" value="1"/>
</dbReference>
<accession>A0A2A4AYC2</accession>
<gene>
    <name evidence="2" type="ORF">COC42_10485</name>
</gene>
<keyword evidence="3" id="KW-1185">Reference proteome</keyword>
<evidence type="ECO:0000313" key="2">
    <source>
        <dbReference type="EMBL" id="PCD01923.1"/>
    </source>
</evidence>
<comment type="caution">
    <text evidence="2">The sequence shown here is derived from an EMBL/GenBank/DDBJ whole genome shotgun (WGS) entry which is preliminary data.</text>
</comment>
<evidence type="ECO:0000313" key="3">
    <source>
        <dbReference type="Proteomes" id="UP000218366"/>
    </source>
</evidence>
<organism evidence="2 3">
    <name type="scientific">Sphingomonas spermidinifaciens</name>
    <dbReference type="NCBI Taxonomy" id="1141889"/>
    <lineage>
        <taxon>Bacteria</taxon>
        <taxon>Pseudomonadati</taxon>
        <taxon>Pseudomonadota</taxon>
        <taxon>Alphaproteobacteria</taxon>
        <taxon>Sphingomonadales</taxon>
        <taxon>Sphingomonadaceae</taxon>
        <taxon>Sphingomonas</taxon>
    </lineage>
</organism>
<proteinExistence type="predicted"/>
<evidence type="ECO:0000256" key="1">
    <source>
        <dbReference type="SAM" id="SignalP"/>
    </source>
</evidence>
<protein>
    <submittedName>
        <fullName evidence="2">Twin-arginine translocation pathway signal protein</fullName>
    </submittedName>
</protein>
<dbReference type="AlphaFoldDB" id="A0A2A4AYC2"/>
<keyword evidence="1" id="KW-0732">Signal</keyword>